<keyword evidence="2" id="KW-0540">Nuclease</keyword>
<dbReference type="Pfam" id="PF13391">
    <property type="entry name" value="HNH_2"/>
    <property type="match status" value="1"/>
</dbReference>
<dbReference type="RefSeq" id="WP_248937458.1">
    <property type="nucleotide sequence ID" value="NZ_JAKILF010000009.1"/>
</dbReference>
<dbReference type="EMBL" id="JBHRTD010000014">
    <property type="protein sequence ID" value="MFC3138827.1"/>
    <property type="molecule type" value="Genomic_DNA"/>
</dbReference>
<dbReference type="GO" id="GO:0004519">
    <property type="term" value="F:endonuclease activity"/>
    <property type="evidence" value="ECO:0007669"/>
    <property type="project" value="UniProtKB-KW"/>
</dbReference>
<evidence type="ECO:0000313" key="3">
    <source>
        <dbReference type="Proteomes" id="UP001595621"/>
    </source>
</evidence>
<organism evidence="2 3">
    <name type="scientific">Shewanella submarina</name>
    <dbReference type="NCBI Taxonomy" id="2016376"/>
    <lineage>
        <taxon>Bacteria</taxon>
        <taxon>Pseudomonadati</taxon>
        <taxon>Pseudomonadota</taxon>
        <taxon>Gammaproteobacteria</taxon>
        <taxon>Alteromonadales</taxon>
        <taxon>Shewanellaceae</taxon>
        <taxon>Shewanella</taxon>
    </lineage>
</organism>
<keyword evidence="2" id="KW-0255">Endonuclease</keyword>
<accession>A0ABV7GBI7</accession>
<dbReference type="InterPro" id="IPR003615">
    <property type="entry name" value="HNH_nuc"/>
</dbReference>
<evidence type="ECO:0000259" key="1">
    <source>
        <dbReference type="Pfam" id="PF13391"/>
    </source>
</evidence>
<keyword evidence="3" id="KW-1185">Reference proteome</keyword>
<gene>
    <name evidence="2" type="ORF">ACFOE0_11610</name>
</gene>
<proteinExistence type="predicted"/>
<protein>
    <submittedName>
        <fullName evidence="2">HNH endonuclease</fullName>
    </submittedName>
</protein>
<evidence type="ECO:0000313" key="2">
    <source>
        <dbReference type="EMBL" id="MFC3138827.1"/>
    </source>
</evidence>
<comment type="caution">
    <text evidence="2">The sequence shown here is derived from an EMBL/GenBank/DDBJ whole genome shotgun (WGS) entry which is preliminary data.</text>
</comment>
<sequence length="282" mass="32586">MPVSFEKLIIGEKYERPYLSDLWGYKGFQAISRGVVTPAGTNFIVLFVTKQKQSALTQYNDYLNGDLLHWEGEEKHSSDSRIVNAKAANEEIHLFYRDIHHTPFTYYGQVLLKTHQIHTTSPSQFIFSLINDERRPDIFEDIEIHQREFKALEQTEKEAVVKSRIGQGVFRERVIELWGSCAVTDLANTSMLRASHIKPWRDSSNQERLDPMNGLLLQPNLDHLFDLGFITFDGQGVIMFSPTLSSDDIQKLGLTPSTRLRKLPDQLAHYLDYHRTSVFKRD</sequence>
<feature type="domain" description="HNH nuclease" evidence="1">
    <location>
        <begin position="181"/>
        <end position="233"/>
    </location>
</feature>
<reference evidence="3" key="1">
    <citation type="journal article" date="2019" name="Int. J. Syst. Evol. Microbiol.">
        <title>The Global Catalogue of Microorganisms (GCM) 10K type strain sequencing project: providing services to taxonomists for standard genome sequencing and annotation.</title>
        <authorList>
            <consortium name="The Broad Institute Genomics Platform"/>
            <consortium name="The Broad Institute Genome Sequencing Center for Infectious Disease"/>
            <person name="Wu L."/>
            <person name="Ma J."/>
        </authorList>
    </citation>
    <scope>NUCLEOTIDE SEQUENCE [LARGE SCALE GENOMIC DNA]</scope>
    <source>
        <strain evidence="3">KCTC 52277</strain>
    </source>
</reference>
<dbReference type="Proteomes" id="UP001595621">
    <property type="component" value="Unassembled WGS sequence"/>
</dbReference>
<keyword evidence="2" id="KW-0378">Hydrolase</keyword>
<name>A0ABV7GBI7_9GAMM</name>